<dbReference type="InterPro" id="IPR011598">
    <property type="entry name" value="bHLH_dom"/>
</dbReference>
<evidence type="ECO:0000256" key="5">
    <source>
        <dbReference type="ARBA" id="ARBA00023242"/>
    </source>
</evidence>
<dbReference type="GO" id="GO:0005634">
    <property type="term" value="C:nucleus"/>
    <property type="evidence" value="ECO:0007669"/>
    <property type="project" value="UniProtKB-SubCell"/>
</dbReference>
<comment type="caution">
    <text evidence="7">The sequence shown here is derived from an EMBL/GenBank/DDBJ whole genome shotgun (WGS) entry which is preliminary data.</text>
</comment>
<dbReference type="Gene3D" id="4.10.280.10">
    <property type="entry name" value="Helix-loop-helix DNA-binding domain"/>
    <property type="match status" value="1"/>
</dbReference>
<dbReference type="GO" id="GO:0046983">
    <property type="term" value="F:protein dimerization activity"/>
    <property type="evidence" value="ECO:0007669"/>
    <property type="project" value="InterPro"/>
</dbReference>
<keyword evidence="2" id="KW-0805">Transcription regulation</keyword>
<feature type="domain" description="BHLH" evidence="6">
    <location>
        <begin position="268"/>
        <end position="317"/>
    </location>
</feature>
<gene>
    <name evidence="7" type="ORF">H5410_038159</name>
</gene>
<keyword evidence="8" id="KW-1185">Reference proteome</keyword>
<sequence>MGKEKLVNEFLIFILDVNGLSRYSIFSLGEIILFVFFLSCKMAAKITASFTALSVSAKSRISLVFFCVFCVRAMERKLPLLQPEFNAGEALLLPLMESDEAFINGMYNGLSYQSLLSLNLDHSYEVKPFSAHSSNFRPSFTNDMLCAGATASSQIQQSSATFHEFSSGDSAWLNKKTEINTDAAQKMKFPKLEPVTDNLQLYPYNNEVVLSEPFNYFSNGFGYHSLPDLRCLEQPNYLDFSSSLVTTENRVVEPVRPVSEVTSNLLKNRQPYSSSTTRLRRQKLSEKIRCLEKLLPWDKKMDTATMLEEAYKYVKFLQAQISVLQSMPPLVEGGASSDQDRNGKSTSYGSNHEAKAISVFGTLARLNRQQLLQVLLNSPVAQTYLYSKGCCVYSVEQLVQYRKIAQRNAFYRRSLFFSGMLS</sequence>
<evidence type="ECO:0000259" key="6">
    <source>
        <dbReference type="PROSITE" id="PS50888"/>
    </source>
</evidence>
<dbReference type="Pfam" id="PF00010">
    <property type="entry name" value="HLH"/>
    <property type="match status" value="1"/>
</dbReference>
<keyword evidence="4" id="KW-0804">Transcription</keyword>
<dbReference type="PROSITE" id="PS50888">
    <property type="entry name" value="BHLH"/>
    <property type="match status" value="1"/>
</dbReference>
<dbReference type="InterPro" id="IPR036638">
    <property type="entry name" value="HLH_DNA-bd_sf"/>
</dbReference>
<dbReference type="SMART" id="SM00353">
    <property type="entry name" value="HLH"/>
    <property type="match status" value="1"/>
</dbReference>
<dbReference type="OrthoDB" id="1610519at2759"/>
<dbReference type="GO" id="GO:0003677">
    <property type="term" value="F:DNA binding"/>
    <property type="evidence" value="ECO:0007669"/>
    <property type="project" value="UniProtKB-KW"/>
</dbReference>
<dbReference type="InterPro" id="IPR045843">
    <property type="entry name" value="IND-like"/>
</dbReference>
<evidence type="ECO:0000256" key="4">
    <source>
        <dbReference type="ARBA" id="ARBA00023163"/>
    </source>
</evidence>
<evidence type="ECO:0000256" key="2">
    <source>
        <dbReference type="ARBA" id="ARBA00023015"/>
    </source>
</evidence>
<organism evidence="7 8">
    <name type="scientific">Solanum commersonii</name>
    <name type="common">Commerson's wild potato</name>
    <name type="synonym">Commerson's nightshade</name>
    <dbReference type="NCBI Taxonomy" id="4109"/>
    <lineage>
        <taxon>Eukaryota</taxon>
        <taxon>Viridiplantae</taxon>
        <taxon>Streptophyta</taxon>
        <taxon>Embryophyta</taxon>
        <taxon>Tracheophyta</taxon>
        <taxon>Spermatophyta</taxon>
        <taxon>Magnoliopsida</taxon>
        <taxon>eudicotyledons</taxon>
        <taxon>Gunneridae</taxon>
        <taxon>Pentapetalae</taxon>
        <taxon>asterids</taxon>
        <taxon>lamiids</taxon>
        <taxon>Solanales</taxon>
        <taxon>Solanaceae</taxon>
        <taxon>Solanoideae</taxon>
        <taxon>Solaneae</taxon>
        <taxon>Solanum</taxon>
    </lineage>
</organism>
<keyword evidence="3" id="KW-0238">DNA-binding</keyword>
<comment type="subcellular location">
    <subcellularLocation>
        <location evidence="1">Nucleus</location>
    </subcellularLocation>
</comment>
<dbReference type="PANTHER" id="PTHR45914">
    <property type="entry name" value="TRANSCRIPTION FACTOR HEC3-RELATED"/>
    <property type="match status" value="1"/>
</dbReference>
<reference evidence="7 8" key="1">
    <citation type="submission" date="2020-09" db="EMBL/GenBank/DDBJ databases">
        <title>De no assembly of potato wild relative species, Solanum commersonii.</title>
        <authorList>
            <person name="Cho K."/>
        </authorList>
    </citation>
    <scope>NUCLEOTIDE SEQUENCE [LARGE SCALE GENOMIC DNA]</scope>
    <source>
        <strain evidence="7">LZ3.2</strain>
        <tissue evidence="7">Leaf</tissue>
    </source>
</reference>
<dbReference type="PANTHER" id="PTHR45914:SF24">
    <property type="entry name" value="BHLH DOMAIN-CONTAINING PROTEIN"/>
    <property type="match status" value="1"/>
</dbReference>
<dbReference type="GO" id="GO:0003700">
    <property type="term" value="F:DNA-binding transcription factor activity"/>
    <property type="evidence" value="ECO:0007669"/>
    <property type="project" value="InterPro"/>
</dbReference>
<evidence type="ECO:0000256" key="1">
    <source>
        <dbReference type="ARBA" id="ARBA00004123"/>
    </source>
</evidence>
<dbReference type="SUPFAM" id="SSF47459">
    <property type="entry name" value="HLH, helix-loop-helix DNA-binding domain"/>
    <property type="match status" value="1"/>
</dbReference>
<name>A0A9J5YAI6_SOLCO</name>
<dbReference type="EMBL" id="JACXVP010000007">
    <property type="protein sequence ID" value="KAG5596927.1"/>
    <property type="molecule type" value="Genomic_DNA"/>
</dbReference>
<evidence type="ECO:0000313" key="8">
    <source>
        <dbReference type="Proteomes" id="UP000824120"/>
    </source>
</evidence>
<accession>A0A9J5YAI6</accession>
<proteinExistence type="predicted"/>
<evidence type="ECO:0000313" key="7">
    <source>
        <dbReference type="EMBL" id="KAG5596927.1"/>
    </source>
</evidence>
<protein>
    <recommendedName>
        <fullName evidence="6">BHLH domain-containing protein</fullName>
    </recommendedName>
</protein>
<dbReference type="CDD" id="cd11393">
    <property type="entry name" value="bHLH_AtbHLH_like"/>
    <property type="match status" value="1"/>
</dbReference>
<keyword evidence="5" id="KW-0539">Nucleus</keyword>
<dbReference type="AlphaFoldDB" id="A0A9J5YAI6"/>
<dbReference type="InterPro" id="IPR045239">
    <property type="entry name" value="bHLH95_bHLH"/>
</dbReference>
<evidence type="ECO:0000256" key="3">
    <source>
        <dbReference type="ARBA" id="ARBA00023125"/>
    </source>
</evidence>
<dbReference type="Proteomes" id="UP000824120">
    <property type="component" value="Chromosome 7"/>
</dbReference>